<comment type="caution">
    <text evidence="1">The sequence shown here is derived from an EMBL/GenBank/DDBJ whole genome shotgun (WGS) entry which is preliminary data.</text>
</comment>
<gene>
    <name evidence="1" type="ORF">GLIP_4341</name>
</gene>
<accession>K6YFM6</accession>
<dbReference type="EMBL" id="BAEN01000076">
    <property type="protein sequence ID" value="GAC16952.1"/>
    <property type="molecule type" value="Genomic_DNA"/>
</dbReference>
<keyword evidence="2" id="KW-1185">Reference proteome</keyword>
<dbReference type="Proteomes" id="UP000006334">
    <property type="component" value="Unassembled WGS sequence"/>
</dbReference>
<evidence type="ECO:0000313" key="2">
    <source>
        <dbReference type="Proteomes" id="UP000006334"/>
    </source>
</evidence>
<dbReference type="AlphaFoldDB" id="K6YFM6"/>
<evidence type="ECO:0000313" key="1">
    <source>
        <dbReference type="EMBL" id="GAC16952.1"/>
    </source>
</evidence>
<proteinExistence type="predicted"/>
<organism evidence="1 2">
    <name type="scientific">Aliiglaciecola lipolytica E3</name>
    <dbReference type="NCBI Taxonomy" id="1127673"/>
    <lineage>
        <taxon>Bacteria</taxon>
        <taxon>Pseudomonadati</taxon>
        <taxon>Pseudomonadota</taxon>
        <taxon>Gammaproteobacteria</taxon>
        <taxon>Alteromonadales</taxon>
        <taxon>Alteromonadaceae</taxon>
        <taxon>Aliiglaciecola</taxon>
    </lineage>
</organism>
<name>K6YFM6_9ALTE</name>
<dbReference type="STRING" id="1127673.GLIP_4341"/>
<protein>
    <submittedName>
        <fullName evidence="1">Uncharacterized protein</fullName>
    </submittedName>
</protein>
<sequence length="46" mass="5242">MNQRKSIDLKFNLDRLIKVPPLRHTNHTFGHTLTAIGGNCLEQPTD</sequence>
<reference evidence="1 2" key="1">
    <citation type="journal article" date="2017" name="Antonie Van Leeuwenhoek">
        <title>Rhizobium rhizosphaerae sp. nov., a novel species isolated from rice rhizosphere.</title>
        <authorList>
            <person name="Zhao J.J."/>
            <person name="Zhang J."/>
            <person name="Zhang R.J."/>
            <person name="Zhang C.W."/>
            <person name="Yin H.Q."/>
            <person name="Zhang X.X."/>
        </authorList>
    </citation>
    <scope>NUCLEOTIDE SEQUENCE [LARGE SCALE GENOMIC DNA]</scope>
    <source>
        <strain evidence="1 2">E3</strain>
    </source>
</reference>